<sequence>MTRWYDDEAMAGAGIGDKHSMKVTMVRLLVDGNERQRQQRRREIKLCGVTVSGLNQNMHDDLAALAQNPGMLPSIPAPGELAMVAL</sequence>
<reference evidence="1 2" key="1">
    <citation type="submission" date="2016-05" db="EMBL/GenBank/DDBJ databases">
        <title>Genome sequencing of Trichophyton rubrum CMCC(F)T1i isolated from hair.</title>
        <authorList>
            <person name="Zhan P."/>
            <person name="Tao Y."/>
            <person name="Liu W."/>
        </authorList>
    </citation>
    <scope>NUCLEOTIDE SEQUENCE [LARGE SCALE GENOMIC DNA]</scope>
    <source>
        <strain evidence="2">CMCC(F)T1i</strain>
    </source>
</reference>
<name>A0A178F6J8_TRIRU</name>
<dbReference type="AlphaFoldDB" id="A0A178F6J8"/>
<gene>
    <name evidence="1" type="ORF">A7C99_0466</name>
</gene>
<comment type="caution">
    <text evidence="1">The sequence shown here is derived from an EMBL/GenBank/DDBJ whole genome shotgun (WGS) entry which is preliminary data.</text>
</comment>
<organism evidence="1 2">
    <name type="scientific">Trichophyton rubrum</name>
    <name type="common">Athlete's foot fungus</name>
    <name type="synonym">Epidermophyton rubrum</name>
    <dbReference type="NCBI Taxonomy" id="5551"/>
    <lineage>
        <taxon>Eukaryota</taxon>
        <taxon>Fungi</taxon>
        <taxon>Dikarya</taxon>
        <taxon>Ascomycota</taxon>
        <taxon>Pezizomycotina</taxon>
        <taxon>Eurotiomycetes</taxon>
        <taxon>Eurotiomycetidae</taxon>
        <taxon>Onygenales</taxon>
        <taxon>Arthrodermataceae</taxon>
        <taxon>Trichophyton</taxon>
    </lineage>
</organism>
<dbReference type="Proteomes" id="UP000243015">
    <property type="component" value="Unassembled WGS sequence"/>
</dbReference>
<evidence type="ECO:0000313" key="2">
    <source>
        <dbReference type="Proteomes" id="UP000243015"/>
    </source>
</evidence>
<evidence type="ECO:0000313" key="1">
    <source>
        <dbReference type="EMBL" id="OAL68070.1"/>
    </source>
</evidence>
<dbReference type="EMBL" id="LHPM01000008">
    <property type="protein sequence ID" value="OAL68070.1"/>
    <property type="molecule type" value="Genomic_DNA"/>
</dbReference>
<proteinExistence type="predicted"/>
<protein>
    <submittedName>
        <fullName evidence="1">Uncharacterized protein</fullName>
    </submittedName>
</protein>
<accession>A0A178F6J8</accession>